<reference evidence="2" key="1">
    <citation type="journal article" date="2017" name="Nat. Microbiol.">
        <title>Global analysis of biosynthetic gene clusters reveals vast potential of secondary metabolite production in Penicillium species.</title>
        <authorList>
            <person name="Nielsen J.C."/>
            <person name="Grijseels S."/>
            <person name="Prigent S."/>
            <person name="Ji B."/>
            <person name="Dainat J."/>
            <person name="Nielsen K.F."/>
            <person name="Frisvad J.C."/>
            <person name="Workman M."/>
            <person name="Nielsen J."/>
        </authorList>
    </citation>
    <scope>NUCLEOTIDE SEQUENCE [LARGE SCALE GENOMIC DNA]</scope>
    <source>
        <strain evidence="2">IBT 24891</strain>
    </source>
</reference>
<dbReference type="Proteomes" id="UP000191285">
    <property type="component" value="Unassembled WGS sequence"/>
</dbReference>
<sequence>MLDPNFAGPKSSMTWQIEAELLNGPWLLLGQALPLNIKIKKLHAGDCQIYLHDFQTQLVETTQLHACGFGEISKHSWIIQTMANMEQKICTDNNPFGTEIILPSVIWSSHTLPSALTSSFEICNIKRDYQLEVRLGFRMGLSKLKIAIREFQFPVYVTAVEASKATLQ</sequence>
<dbReference type="CDD" id="cd22952">
    <property type="entry name" value="ART10-like"/>
    <property type="match status" value="1"/>
</dbReference>
<accession>A0A1V6TDN4</accession>
<organism evidence="1 2">
    <name type="scientific">Penicillium steckii</name>
    <dbReference type="NCBI Taxonomy" id="303698"/>
    <lineage>
        <taxon>Eukaryota</taxon>
        <taxon>Fungi</taxon>
        <taxon>Dikarya</taxon>
        <taxon>Ascomycota</taxon>
        <taxon>Pezizomycotina</taxon>
        <taxon>Eurotiomycetes</taxon>
        <taxon>Eurotiomycetidae</taxon>
        <taxon>Eurotiales</taxon>
        <taxon>Aspergillaceae</taxon>
        <taxon>Penicillium</taxon>
    </lineage>
</organism>
<proteinExistence type="predicted"/>
<evidence type="ECO:0000313" key="1">
    <source>
        <dbReference type="EMBL" id="OQE24488.1"/>
    </source>
</evidence>
<comment type="caution">
    <text evidence="1">The sequence shown here is derived from an EMBL/GenBank/DDBJ whole genome shotgun (WGS) entry which is preliminary data.</text>
</comment>
<name>A0A1V6TDN4_9EURO</name>
<dbReference type="AlphaFoldDB" id="A0A1V6TDN4"/>
<dbReference type="OrthoDB" id="3365616at2759"/>
<dbReference type="STRING" id="303698.A0A1V6TDN4"/>
<dbReference type="EMBL" id="MLKD01000007">
    <property type="protein sequence ID" value="OQE24488.1"/>
    <property type="molecule type" value="Genomic_DNA"/>
</dbReference>
<protein>
    <recommendedName>
        <fullName evidence="3">Arrestin-like N-terminal domain-containing protein</fullName>
    </recommendedName>
</protein>
<keyword evidence="2" id="KW-1185">Reference proteome</keyword>
<evidence type="ECO:0008006" key="3">
    <source>
        <dbReference type="Google" id="ProtNLM"/>
    </source>
</evidence>
<gene>
    <name evidence="1" type="ORF">PENSTE_c007G05512</name>
</gene>
<evidence type="ECO:0000313" key="2">
    <source>
        <dbReference type="Proteomes" id="UP000191285"/>
    </source>
</evidence>